<evidence type="ECO:0000313" key="1">
    <source>
        <dbReference type="EMBL" id="MFC5449142.1"/>
    </source>
</evidence>
<name>A0ABW0K815_9BACL</name>
<proteinExistence type="predicted"/>
<gene>
    <name evidence="1" type="ORF">ACFPOG_12790</name>
</gene>
<sequence>MSVSIQEIPQFVFDELHALIGEKTKEKLFKHVLGDCLDPQAAFDLYIRKIMDTVFANDGDDVDLYEIKYSYRNKRQITKKNWLKQLEADPTPIEEELDVLQRLSETQSSLIKIENIPSSQQYILQRLKELEAWATDRESRLMEFPYLKTKQKFQIEKAIDNDIVHIICDFLKVHPKKNWISIRSEEMVEYPIFTDGLKKMKNVLYNSGTTIAYDDYKLSDDRVLRLLISADENDEVQLDKTFMLDETDSEIFELIMQQRDERFIKEKTITFDINPIVNRIYGNHGSKAYELLEGRLMKFHRFAIEGRTSGKDTKTTFAYNLFQSVKVIKSATAGIYGEVEFSDTLHQQLITNQTVKIYSHLIHRLENRMSKILIYAFQKERLDAHLHGRDVKQHFEYSFFTNRIRFRYKKIETNLKQITDSLQEFKNANILIKDFKRVGNGFNITLTPLSESEKADFFTGTSTPAMLDSERISPSEILEVTAIVQ</sequence>
<comment type="caution">
    <text evidence="1">The sequence shown here is derived from an EMBL/GenBank/DDBJ whole genome shotgun (WGS) entry which is preliminary data.</text>
</comment>
<dbReference type="EMBL" id="JBHSMJ010000017">
    <property type="protein sequence ID" value="MFC5449142.1"/>
    <property type="molecule type" value="Genomic_DNA"/>
</dbReference>
<dbReference type="RefSeq" id="WP_377524800.1">
    <property type="nucleotide sequence ID" value="NZ_JBHSMJ010000017.1"/>
</dbReference>
<keyword evidence="2" id="KW-1185">Reference proteome</keyword>
<accession>A0ABW0K815</accession>
<organism evidence="1 2">
    <name type="scientific">Paenibacillus aestuarii</name>
    <dbReference type="NCBI Taxonomy" id="516965"/>
    <lineage>
        <taxon>Bacteria</taxon>
        <taxon>Bacillati</taxon>
        <taxon>Bacillota</taxon>
        <taxon>Bacilli</taxon>
        <taxon>Bacillales</taxon>
        <taxon>Paenibacillaceae</taxon>
        <taxon>Paenibacillus</taxon>
    </lineage>
</organism>
<protein>
    <submittedName>
        <fullName evidence="1">Uncharacterized protein</fullName>
    </submittedName>
</protein>
<reference evidence="2" key="1">
    <citation type="journal article" date="2019" name="Int. J. Syst. Evol. Microbiol.">
        <title>The Global Catalogue of Microorganisms (GCM) 10K type strain sequencing project: providing services to taxonomists for standard genome sequencing and annotation.</title>
        <authorList>
            <consortium name="The Broad Institute Genomics Platform"/>
            <consortium name="The Broad Institute Genome Sequencing Center for Infectious Disease"/>
            <person name="Wu L."/>
            <person name="Ma J."/>
        </authorList>
    </citation>
    <scope>NUCLEOTIDE SEQUENCE [LARGE SCALE GENOMIC DNA]</scope>
    <source>
        <strain evidence="2">KACC 11904</strain>
    </source>
</reference>
<evidence type="ECO:0000313" key="2">
    <source>
        <dbReference type="Proteomes" id="UP001596044"/>
    </source>
</evidence>
<dbReference type="Proteomes" id="UP001596044">
    <property type="component" value="Unassembled WGS sequence"/>
</dbReference>